<accession>A0A5B8VRH3</accession>
<dbReference type="KEGG" id="agi:FSB73_18215"/>
<reference evidence="1 2" key="1">
    <citation type="journal article" date="2017" name="Int. J. Syst. Evol. Microbiol.">
        <title>Arachidicoccus ginsenosidivorans sp. nov., with ginsenoside-converting activity isolated from ginseng cultivating soil.</title>
        <authorList>
            <person name="Siddiqi M.Z."/>
            <person name="Aslam Z."/>
            <person name="Im W.T."/>
        </authorList>
    </citation>
    <scope>NUCLEOTIDE SEQUENCE [LARGE SCALE GENOMIC DNA]</scope>
    <source>
        <strain evidence="1 2">Gsoil 809</strain>
    </source>
</reference>
<dbReference type="AlphaFoldDB" id="A0A5B8VRH3"/>
<dbReference type="RefSeq" id="WP_146785448.1">
    <property type="nucleotide sequence ID" value="NZ_CP042434.1"/>
</dbReference>
<sequence>MAVFQPVYIKLPQLKSIDIITEARADDDLLTFDEISLLPQPLSYFKVKRGFIKKYLALDLLKDIESIESVGPDGKIIINQFNVRDLSNGKPSDDSYIERDPDEILRKRGLL</sequence>
<proteinExistence type="predicted"/>
<organism evidence="1 2">
    <name type="scientific">Arachidicoccus ginsenosidivorans</name>
    <dbReference type="NCBI Taxonomy" id="496057"/>
    <lineage>
        <taxon>Bacteria</taxon>
        <taxon>Pseudomonadati</taxon>
        <taxon>Bacteroidota</taxon>
        <taxon>Chitinophagia</taxon>
        <taxon>Chitinophagales</taxon>
        <taxon>Chitinophagaceae</taxon>
        <taxon>Arachidicoccus</taxon>
    </lineage>
</organism>
<protein>
    <submittedName>
        <fullName evidence="1">Uncharacterized protein</fullName>
    </submittedName>
</protein>
<name>A0A5B8VRH3_9BACT</name>
<evidence type="ECO:0000313" key="2">
    <source>
        <dbReference type="Proteomes" id="UP000321291"/>
    </source>
</evidence>
<dbReference type="EMBL" id="CP042434">
    <property type="protein sequence ID" value="QEC73316.1"/>
    <property type="molecule type" value="Genomic_DNA"/>
</dbReference>
<gene>
    <name evidence="1" type="ORF">FSB73_18215</name>
</gene>
<evidence type="ECO:0000313" key="1">
    <source>
        <dbReference type="EMBL" id="QEC73316.1"/>
    </source>
</evidence>
<dbReference type="Proteomes" id="UP000321291">
    <property type="component" value="Chromosome"/>
</dbReference>
<dbReference type="OrthoDB" id="685863at2"/>
<keyword evidence="2" id="KW-1185">Reference proteome</keyword>